<proteinExistence type="inferred from homology"/>
<evidence type="ECO:0000256" key="4">
    <source>
        <dbReference type="ARBA" id="ARBA00022475"/>
    </source>
</evidence>
<feature type="transmembrane region" description="Helical" evidence="8">
    <location>
        <begin position="88"/>
        <end position="106"/>
    </location>
</feature>
<dbReference type="RefSeq" id="WP_090306939.1">
    <property type="nucleotide sequence ID" value="NZ_FNRK01000010.1"/>
</dbReference>
<evidence type="ECO:0000256" key="6">
    <source>
        <dbReference type="ARBA" id="ARBA00022989"/>
    </source>
</evidence>
<dbReference type="PANTHER" id="PTHR30450:SF1">
    <property type="entry name" value="D-METHIONINE TRANSPORT SYSTEM PERMEASE PROTEIN METI-RELATED"/>
    <property type="match status" value="1"/>
</dbReference>
<dbReference type="GO" id="GO:0048473">
    <property type="term" value="P:D-methionine transmembrane transport"/>
    <property type="evidence" value="ECO:0007669"/>
    <property type="project" value="TreeGrafter"/>
</dbReference>
<evidence type="ECO:0000256" key="2">
    <source>
        <dbReference type="ARBA" id="ARBA00007069"/>
    </source>
</evidence>
<dbReference type="InterPro" id="IPR051322">
    <property type="entry name" value="AA_ABC_Transporter_Permease"/>
</dbReference>
<dbReference type="GO" id="GO:0005886">
    <property type="term" value="C:plasma membrane"/>
    <property type="evidence" value="ECO:0007669"/>
    <property type="project" value="UniProtKB-SubCell"/>
</dbReference>
<evidence type="ECO:0000256" key="7">
    <source>
        <dbReference type="ARBA" id="ARBA00023136"/>
    </source>
</evidence>
<dbReference type="SUPFAM" id="SSF161098">
    <property type="entry name" value="MetI-like"/>
    <property type="match status" value="1"/>
</dbReference>
<evidence type="ECO:0000313" key="11">
    <source>
        <dbReference type="Proteomes" id="UP000199394"/>
    </source>
</evidence>
<keyword evidence="7 8" id="KW-0472">Membrane</keyword>
<reference evidence="10 11" key="1">
    <citation type="submission" date="2016-10" db="EMBL/GenBank/DDBJ databases">
        <authorList>
            <person name="de Groot N.N."/>
        </authorList>
    </citation>
    <scope>NUCLEOTIDE SEQUENCE [LARGE SCALE GENOMIC DNA]</scope>
    <source>
        <strain evidence="10 11">SR12</strain>
    </source>
</reference>
<feature type="transmembrane region" description="Helical" evidence="8">
    <location>
        <begin position="146"/>
        <end position="168"/>
    </location>
</feature>
<feature type="transmembrane region" description="Helical" evidence="8">
    <location>
        <begin position="20"/>
        <end position="42"/>
    </location>
</feature>
<dbReference type="AlphaFoldDB" id="A0A1H4B564"/>
<dbReference type="CDD" id="cd06261">
    <property type="entry name" value="TM_PBP2"/>
    <property type="match status" value="1"/>
</dbReference>
<keyword evidence="6 8" id="KW-1133">Transmembrane helix</keyword>
<dbReference type="Proteomes" id="UP000199394">
    <property type="component" value="Unassembled WGS sequence"/>
</dbReference>
<evidence type="ECO:0000256" key="5">
    <source>
        <dbReference type="ARBA" id="ARBA00022692"/>
    </source>
</evidence>
<evidence type="ECO:0000256" key="1">
    <source>
        <dbReference type="ARBA" id="ARBA00004651"/>
    </source>
</evidence>
<sequence>MWDSTMISMIWWGLLQTLYMTLASTIIAYALGIPMGVILVVCDKNGIKPLPGLHKVLDVFVNITRSIPFLILLIAVIPLTRLITGTTIGSNATIVPLVIAAAPFVARMVESSLREVDQGIIEASLSMGASPMQIIMKVLLPEAKPSLIVGAAIATTTILGYSAMAGIVGGGGLGDIAIRYGYYRYENGVMIVTVVLLVLVVQIFQEVGMKLAQKQDKRKS</sequence>
<dbReference type="NCBIfam" id="NF008049">
    <property type="entry name" value="PRK10782.1"/>
    <property type="match status" value="1"/>
</dbReference>
<evidence type="ECO:0000256" key="3">
    <source>
        <dbReference type="ARBA" id="ARBA00022448"/>
    </source>
</evidence>
<feature type="transmembrane region" description="Helical" evidence="8">
    <location>
        <begin position="63"/>
        <end position="82"/>
    </location>
</feature>
<comment type="similarity">
    <text evidence="2">Belongs to the binding-protein-dependent transport system permease family. CysTW subfamily.</text>
</comment>
<evidence type="ECO:0000256" key="8">
    <source>
        <dbReference type="RuleBase" id="RU363032"/>
    </source>
</evidence>
<keyword evidence="3 8" id="KW-0813">Transport</keyword>
<feature type="transmembrane region" description="Helical" evidence="8">
    <location>
        <begin position="188"/>
        <end position="209"/>
    </location>
</feature>
<keyword evidence="4" id="KW-1003">Cell membrane</keyword>
<dbReference type="EMBL" id="FNRK01000010">
    <property type="protein sequence ID" value="SEA43313.1"/>
    <property type="molecule type" value="Genomic_DNA"/>
</dbReference>
<evidence type="ECO:0000313" key="10">
    <source>
        <dbReference type="EMBL" id="SEA43313.1"/>
    </source>
</evidence>
<dbReference type="PROSITE" id="PS50928">
    <property type="entry name" value="ABC_TM1"/>
    <property type="match status" value="1"/>
</dbReference>
<name>A0A1H4B564_9FIRM</name>
<organism evidence="10 11">
    <name type="scientific">Eubacterium aggregans</name>
    <dbReference type="NCBI Taxonomy" id="81409"/>
    <lineage>
        <taxon>Bacteria</taxon>
        <taxon>Bacillati</taxon>
        <taxon>Bacillota</taxon>
        <taxon>Clostridia</taxon>
        <taxon>Eubacteriales</taxon>
        <taxon>Eubacteriaceae</taxon>
        <taxon>Eubacterium</taxon>
    </lineage>
</organism>
<keyword evidence="5 8" id="KW-0812">Transmembrane</keyword>
<evidence type="ECO:0000259" key="9">
    <source>
        <dbReference type="PROSITE" id="PS50928"/>
    </source>
</evidence>
<dbReference type="InterPro" id="IPR000515">
    <property type="entry name" value="MetI-like"/>
</dbReference>
<dbReference type="Gene3D" id="1.10.3720.10">
    <property type="entry name" value="MetI-like"/>
    <property type="match status" value="1"/>
</dbReference>
<comment type="subcellular location">
    <subcellularLocation>
        <location evidence="1 8">Cell membrane</location>
        <topology evidence="1 8">Multi-pass membrane protein</topology>
    </subcellularLocation>
</comment>
<protein>
    <submittedName>
        <fullName evidence="10">D-methionine transport system permease protein</fullName>
    </submittedName>
</protein>
<accession>A0A1H4B564</accession>
<dbReference type="InterPro" id="IPR035906">
    <property type="entry name" value="MetI-like_sf"/>
</dbReference>
<dbReference type="FunFam" id="1.10.3720.10:FF:000002">
    <property type="entry name" value="D-methionine ABC transporter permease MetI"/>
    <property type="match status" value="1"/>
</dbReference>
<dbReference type="STRING" id="81409.SAMN04515656_11043"/>
<dbReference type="Pfam" id="PF00528">
    <property type="entry name" value="BPD_transp_1"/>
    <property type="match status" value="1"/>
</dbReference>
<dbReference type="OrthoDB" id="9793490at2"/>
<gene>
    <name evidence="10" type="ORF">SAMN04515656_11043</name>
</gene>
<feature type="domain" description="ABC transmembrane type-1" evidence="9">
    <location>
        <begin position="14"/>
        <end position="208"/>
    </location>
</feature>
<keyword evidence="11" id="KW-1185">Reference proteome</keyword>
<dbReference type="PANTHER" id="PTHR30450">
    <property type="entry name" value="ABC TRANSPORTER PERMEASE"/>
    <property type="match status" value="1"/>
</dbReference>